<dbReference type="EMBL" id="JASCZI010190714">
    <property type="protein sequence ID" value="MED6191184.1"/>
    <property type="molecule type" value="Genomic_DNA"/>
</dbReference>
<name>A0ABU6X1I2_9FABA</name>
<keyword evidence="1" id="KW-0863">Zinc-finger</keyword>
<dbReference type="InterPro" id="IPR036875">
    <property type="entry name" value="Znf_CCHC_sf"/>
</dbReference>
<evidence type="ECO:0000259" key="3">
    <source>
        <dbReference type="PROSITE" id="PS50158"/>
    </source>
</evidence>
<feature type="domain" description="CCHC-type" evidence="3">
    <location>
        <begin position="94"/>
        <end position="109"/>
    </location>
</feature>
<feature type="compositionally biased region" description="Polar residues" evidence="2">
    <location>
        <begin position="47"/>
        <end position="73"/>
    </location>
</feature>
<feature type="region of interest" description="Disordered" evidence="2">
    <location>
        <begin position="1"/>
        <end position="73"/>
    </location>
</feature>
<proteinExistence type="predicted"/>
<evidence type="ECO:0000256" key="1">
    <source>
        <dbReference type="PROSITE-ProRule" id="PRU00047"/>
    </source>
</evidence>
<dbReference type="InterPro" id="IPR001878">
    <property type="entry name" value="Znf_CCHC"/>
</dbReference>
<sequence length="148" mass="16528">DCTKRLTAARASRRDQPPRNFNRNLVPQGRNFKNNGQSQRRFPPMGNNFSRNVANSSNQQNSGRRVQQVQTGGACNRCGKYHGNKPCRFGTRVCYTCGRSGHMSRDCPNKQEGVTSSRPQPNPPRIQQQGKVFAMEATDVTASVPSFK</sequence>
<evidence type="ECO:0000313" key="5">
    <source>
        <dbReference type="Proteomes" id="UP001341840"/>
    </source>
</evidence>
<dbReference type="Proteomes" id="UP001341840">
    <property type="component" value="Unassembled WGS sequence"/>
</dbReference>
<keyword evidence="1" id="KW-0862">Zinc</keyword>
<feature type="region of interest" description="Disordered" evidence="2">
    <location>
        <begin position="102"/>
        <end position="126"/>
    </location>
</feature>
<dbReference type="PROSITE" id="PS50158">
    <property type="entry name" value="ZF_CCHC"/>
    <property type="match status" value="1"/>
</dbReference>
<dbReference type="SUPFAM" id="SSF57756">
    <property type="entry name" value="Retrovirus zinc finger-like domains"/>
    <property type="match status" value="1"/>
</dbReference>
<feature type="non-terminal residue" evidence="4">
    <location>
        <position position="1"/>
    </location>
</feature>
<feature type="compositionally biased region" description="Polar residues" evidence="2">
    <location>
        <begin position="19"/>
        <end position="40"/>
    </location>
</feature>
<evidence type="ECO:0000313" key="4">
    <source>
        <dbReference type="EMBL" id="MED6191184.1"/>
    </source>
</evidence>
<protein>
    <recommendedName>
        <fullName evidence="3">CCHC-type domain-containing protein</fullName>
    </recommendedName>
</protein>
<gene>
    <name evidence="4" type="ORF">PIB30_113674</name>
</gene>
<evidence type="ECO:0000256" key="2">
    <source>
        <dbReference type="SAM" id="MobiDB-lite"/>
    </source>
</evidence>
<dbReference type="SMART" id="SM00343">
    <property type="entry name" value="ZnF_C2HC"/>
    <property type="match status" value="1"/>
</dbReference>
<organism evidence="4 5">
    <name type="scientific">Stylosanthes scabra</name>
    <dbReference type="NCBI Taxonomy" id="79078"/>
    <lineage>
        <taxon>Eukaryota</taxon>
        <taxon>Viridiplantae</taxon>
        <taxon>Streptophyta</taxon>
        <taxon>Embryophyta</taxon>
        <taxon>Tracheophyta</taxon>
        <taxon>Spermatophyta</taxon>
        <taxon>Magnoliopsida</taxon>
        <taxon>eudicotyledons</taxon>
        <taxon>Gunneridae</taxon>
        <taxon>Pentapetalae</taxon>
        <taxon>rosids</taxon>
        <taxon>fabids</taxon>
        <taxon>Fabales</taxon>
        <taxon>Fabaceae</taxon>
        <taxon>Papilionoideae</taxon>
        <taxon>50 kb inversion clade</taxon>
        <taxon>dalbergioids sensu lato</taxon>
        <taxon>Dalbergieae</taxon>
        <taxon>Pterocarpus clade</taxon>
        <taxon>Stylosanthes</taxon>
    </lineage>
</organism>
<dbReference type="Pfam" id="PF00098">
    <property type="entry name" value="zf-CCHC"/>
    <property type="match status" value="1"/>
</dbReference>
<keyword evidence="5" id="KW-1185">Reference proteome</keyword>
<keyword evidence="1" id="KW-0479">Metal-binding</keyword>
<reference evidence="4 5" key="1">
    <citation type="journal article" date="2023" name="Plants (Basel)">
        <title>Bridging the Gap: Combining Genomics and Transcriptomics Approaches to Understand Stylosanthes scabra, an Orphan Legume from the Brazilian Caatinga.</title>
        <authorList>
            <person name="Ferreira-Neto J.R.C."/>
            <person name="da Silva M.D."/>
            <person name="Binneck E."/>
            <person name="de Melo N.F."/>
            <person name="da Silva R.H."/>
            <person name="de Melo A.L.T.M."/>
            <person name="Pandolfi V."/>
            <person name="Bustamante F.O."/>
            <person name="Brasileiro-Vidal A.C."/>
            <person name="Benko-Iseppon A.M."/>
        </authorList>
    </citation>
    <scope>NUCLEOTIDE SEQUENCE [LARGE SCALE GENOMIC DNA]</scope>
    <source>
        <tissue evidence="4">Leaves</tissue>
    </source>
</reference>
<accession>A0ABU6X1I2</accession>
<dbReference type="Gene3D" id="4.10.60.10">
    <property type="entry name" value="Zinc finger, CCHC-type"/>
    <property type="match status" value="1"/>
</dbReference>
<comment type="caution">
    <text evidence="4">The sequence shown here is derived from an EMBL/GenBank/DDBJ whole genome shotgun (WGS) entry which is preliminary data.</text>
</comment>
<feature type="non-terminal residue" evidence="4">
    <location>
        <position position="148"/>
    </location>
</feature>